<dbReference type="Gene3D" id="1.10.150.320">
    <property type="entry name" value="Photosystem II 12 kDa extrinsic protein"/>
    <property type="match status" value="1"/>
</dbReference>
<feature type="non-terminal residue" evidence="1">
    <location>
        <position position="45"/>
    </location>
</feature>
<evidence type="ECO:0000313" key="1">
    <source>
        <dbReference type="EMBL" id="SVD42748.1"/>
    </source>
</evidence>
<reference evidence="1" key="1">
    <citation type="submission" date="2018-05" db="EMBL/GenBank/DDBJ databases">
        <authorList>
            <person name="Lanie J.A."/>
            <person name="Ng W.-L."/>
            <person name="Kazmierczak K.M."/>
            <person name="Andrzejewski T.M."/>
            <person name="Davidsen T.M."/>
            <person name="Wayne K.J."/>
            <person name="Tettelin H."/>
            <person name="Glass J.I."/>
            <person name="Rusch D."/>
            <person name="Podicherti R."/>
            <person name="Tsui H.-C.T."/>
            <person name="Winkler M.E."/>
        </authorList>
    </citation>
    <scope>NUCLEOTIDE SEQUENCE</scope>
</reference>
<evidence type="ECO:0008006" key="2">
    <source>
        <dbReference type="Google" id="ProtNLM"/>
    </source>
</evidence>
<protein>
    <recommendedName>
        <fullName evidence="2">Helix-hairpin-helix DNA-binding motif class 1 domain-containing protein</fullName>
    </recommendedName>
</protein>
<organism evidence="1">
    <name type="scientific">marine metagenome</name>
    <dbReference type="NCBI Taxonomy" id="408172"/>
    <lineage>
        <taxon>unclassified sequences</taxon>
        <taxon>metagenomes</taxon>
        <taxon>ecological metagenomes</taxon>
    </lineage>
</organism>
<dbReference type="EMBL" id="UINC01149961">
    <property type="protein sequence ID" value="SVD42748.1"/>
    <property type="molecule type" value="Genomic_DNA"/>
</dbReference>
<proteinExistence type="predicted"/>
<name>A0A382V9Y5_9ZZZZ</name>
<sequence length="45" mass="4819">MTPRSRKIDINSSSLSALTQVPQVGPALASEIIAARPYAHLSELK</sequence>
<dbReference type="AlphaFoldDB" id="A0A382V9Y5"/>
<dbReference type="Pfam" id="PF12836">
    <property type="entry name" value="HHH_3"/>
    <property type="match status" value="1"/>
</dbReference>
<accession>A0A382V9Y5</accession>
<dbReference type="SUPFAM" id="SSF81585">
    <property type="entry name" value="PsbU/PolX domain-like"/>
    <property type="match status" value="1"/>
</dbReference>
<gene>
    <name evidence="1" type="ORF">METZ01_LOCUS395602</name>
</gene>